<keyword evidence="2" id="KW-1185">Reference proteome</keyword>
<sequence>MNKPDNQKRSHRVAVHLDDKTAEALKQHKQRLEQGGLSVSMSQTAALLINRGLQNQAS</sequence>
<dbReference type="Proteomes" id="UP000005380">
    <property type="component" value="Chromosome"/>
</dbReference>
<protein>
    <submittedName>
        <fullName evidence="1">Uncharacterized protein</fullName>
    </submittedName>
</protein>
<dbReference type="HOGENOM" id="CLU_2977844_0_0_6"/>
<dbReference type="KEGG" id="tao:THIAE_05780"/>
<dbReference type="AlphaFoldDB" id="W0DYC6"/>
<gene>
    <name evidence="1" type="ORF">THIAE_05780</name>
</gene>
<accession>W0DYC6</accession>
<proteinExistence type="predicted"/>
<evidence type="ECO:0000313" key="1">
    <source>
        <dbReference type="EMBL" id="AHF02258.1"/>
    </source>
</evidence>
<organism evidence="1 2">
    <name type="scientific">Thiomicrospira aerophila AL3</name>
    <dbReference type="NCBI Taxonomy" id="717772"/>
    <lineage>
        <taxon>Bacteria</taxon>
        <taxon>Pseudomonadati</taxon>
        <taxon>Pseudomonadota</taxon>
        <taxon>Gammaproteobacteria</taxon>
        <taxon>Thiotrichales</taxon>
        <taxon>Piscirickettsiaceae</taxon>
        <taxon>Thiomicrospira</taxon>
    </lineage>
</organism>
<dbReference type="InParanoid" id="W0DYC6"/>
<dbReference type="EMBL" id="CP007030">
    <property type="protein sequence ID" value="AHF02258.1"/>
    <property type="molecule type" value="Genomic_DNA"/>
</dbReference>
<name>W0DYC6_9GAMM</name>
<dbReference type="RefSeq" id="WP_006460442.1">
    <property type="nucleotide sequence ID" value="NZ_CP007030.1"/>
</dbReference>
<reference evidence="1 2" key="1">
    <citation type="submission" date="2013-12" db="EMBL/GenBank/DDBJ databases">
        <authorList>
            <consortium name="DOE Joint Genome Institute"/>
            <person name="Kappler U."/>
            <person name="Huntemann M."/>
            <person name="Han J."/>
            <person name="Chen A."/>
            <person name="Kyrpides N."/>
            <person name="Mavromatis K."/>
            <person name="Markowitz V."/>
            <person name="Palaniappan K."/>
            <person name="Ivanova N."/>
            <person name="Schaumberg A."/>
            <person name="Pati A."/>
            <person name="Liolios K."/>
            <person name="Nordberg H.P."/>
            <person name="Cantor M.N."/>
            <person name="Hua S.X."/>
            <person name="Woyke T."/>
        </authorList>
    </citation>
    <scope>NUCLEOTIDE SEQUENCE [LARGE SCALE GENOMIC DNA]</scope>
    <source>
        <strain evidence="2">AL2</strain>
    </source>
</reference>
<evidence type="ECO:0000313" key="2">
    <source>
        <dbReference type="Proteomes" id="UP000005380"/>
    </source>
</evidence>
<dbReference type="STRING" id="717772.THIAE_05780"/>